<protein>
    <submittedName>
        <fullName evidence="3">Alpha/beta fold hydrolase</fullName>
    </submittedName>
</protein>
<evidence type="ECO:0000256" key="1">
    <source>
        <dbReference type="ARBA" id="ARBA00022801"/>
    </source>
</evidence>
<dbReference type="PANTHER" id="PTHR42776">
    <property type="entry name" value="SERINE PEPTIDASE S9 FAMILY MEMBER"/>
    <property type="match status" value="1"/>
</dbReference>
<dbReference type="SUPFAM" id="SSF53474">
    <property type="entry name" value="alpha/beta-Hydrolases"/>
    <property type="match status" value="1"/>
</dbReference>
<organism evidence="3 4">
    <name type="scientific">Corynebacterium amycolatum</name>
    <dbReference type="NCBI Taxonomy" id="43765"/>
    <lineage>
        <taxon>Bacteria</taxon>
        <taxon>Bacillati</taxon>
        <taxon>Actinomycetota</taxon>
        <taxon>Actinomycetes</taxon>
        <taxon>Mycobacteriales</taxon>
        <taxon>Corynebacteriaceae</taxon>
        <taxon>Corynebacterium</taxon>
    </lineage>
</organism>
<dbReference type="SUPFAM" id="SSF82171">
    <property type="entry name" value="DPP6 N-terminal domain-like"/>
    <property type="match status" value="1"/>
</dbReference>
<proteinExistence type="predicted"/>
<evidence type="ECO:0000313" key="4">
    <source>
        <dbReference type="Proteomes" id="UP001223646"/>
    </source>
</evidence>
<dbReference type="Pfam" id="PF00326">
    <property type="entry name" value="Peptidase_S9"/>
    <property type="match status" value="1"/>
</dbReference>
<dbReference type="EMBL" id="JASOOY020000020">
    <property type="protein sequence ID" value="MEO3717261.1"/>
    <property type="molecule type" value="Genomic_DNA"/>
</dbReference>
<dbReference type="PROSITE" id="PS00708">
    <property type="entry name" value="PRO_ENDOPEP_SER"/>
    <property type="match status" value="1"/>
</dbReference>
<dbReference type="InterPro" id="IPR001375">
    <property type="entry name" value="Peptidase_S9_cat"/>
</dbReference>
<dbReference type="Gene3D" id="3.40.50.1820">
    <property type="entry name" value="alpha/beta hydrolase"/>
    <property type="match status" value="1"/>
</dbReference>
<evidence type="ECO:0000259" key="2">
    <source>
        <dbReference type="Pfam" id="PF00326"/>
    </source>
</evidence>
<dbReference type="InterPro" id="IPR029058">
    <property type="entry name" value="AB_hydrolase_fold"/>
</dbReference>
<sequence>MRQTYESSLAPDGSAIAFIVRDSGYPRAVQQEITPEGLGEERPVKLPVEGPVTRVLHSPDGKWIACEVSPYGTERLQTWLVSTDPEVDGARPLRMDADMRATLVEWDNDLLAMNAVDAQGINYARLVNPTNSKYEVIDKRTDSQLVAAESGFGLVRVGPRGHRELLLVGPGQQWQPLLPSDPGSTTDAGVLLAHPGQEKLTAFVLSDHGAEQRRILRLGITPDSGISTTEPRTAESTAAEILDMKIGIEVDVEEFIGNPDQDVEEFVISEDSSTAAVLWNSGGVSTLEVLTLGLHPQTDDMRVMVRRNVELPGMVARELSISGDGELISLTVEGPGLAPTVEILRNIGGVIEPLDMERTERILALEEKNLETMPAPELVYFVSRDGLELSGWLYLPESVRNSSNDVSGNALPPAFIHIHGGPELQAKPIHHDVLASIVEAGFVVFTPNVRGSSGSGRSFEHAGDRYGRFAAIADIAAARAFLVDAGLADPERIALGGRSYGGFMSLLASAWYPDQFAAIVDACGMTSFETYYQSTEPWLAQAAFPRYGYPYQDAELLRDISPLHRAEEMKAPTLFIHGEWDTNVPPRESGQMRNAMDAYGVPTDFLVVEGEGHKFSKPRSRALIGETIIAFFAEHGVCDAVPSASTAVETNNDQ</sequence>
<accession>A0AAW9SU39</accession>
<dbReference type="PRINTS" id="PR00862">
    <property type="entry name" value="PROLIGOPTASE"/>
</dbReference>
<dbReference type="RefSeq" id="WP_284825815.1">
    <property type="nucleotide sequence ID" value="NZ_JASOOY020000020.1"/>
</dbReference>
<dbReference type="GO" id="GO:0004252">
    <property type="term" value="F:serine-type endopeptidase activity"/>
    <property type="evidence" value="ECO:0007669"/>
    <property type="project" value="InterPro"/>
</dbReference>
<evidence type="ECO:0000313" key="3">
    <source>
        <dbReference type="EMBL" id="MEO3717261.1"/>
    </source>
</evidence>
<dbReference type="Proteomes" id="UP001223646">
    <property type="component" value="Unassembled WGS sequence"/>
</dbReference>
<name>A0AAW9SU39_CORAY</name>
<reference evidence="3" key="1">
    <citation type="submission" date="2023-05" db="EMBL/GenBank/DDBJ databases">
        <authorList>
            <person name="Du J."/>
        </authorList>
    </citation>
    <scope>NUCLEOTIDE SEQUENCE</scope>
    <source>
        <strain evidence="3">UMB1064</strain>
    </source>
</reference>
<feature type="domain" description="Peptidase S9 prolyl oligopeptidase catalytic" evidence="2">
    <location>
        <begin position="436"/>
        <end position="635"/>
    </location>
</feature>
<dbReference type="InterPro" id="IPR002471">
    <property type="entry name" value="Pept_S9_AS"/>
</dbReference>
<dbReference type="GO" id="GO:0006508">
    <property type="term" value="P:proteolysis"/>
    <property type="evidence" value="ECO:0007669"/>
    <property type="project" value="InterPro"/>
</dbReference>
<dbReference type="AlphaFoldDB" id="A0AAW9SU39"/>
<dbReference type="PANTHER" id="PTHR42776:SF27">
    <property type="entry name" value="DIPEPTIDYL PEPTIDASE FAMILY MEMBER 6"/>
    <property type="match status" value="1"/>
</dbReference>
<comment type="caution">
    <text evidence="3">The sequence shown here is derived from an EMBL/GenBank/DDBJ whole genome shotgun (WGS) entry which is preliminary data.</text>
</comment>
<gene>
    <name evidence="3" type="ORF">QP460_006635</name>
</gene>
<dbReference type="InterPro" id="IPR002470">
    <property type="entry name" value="Peptidase_S9A"/>
</dbReference>
<keyword evidence="1 3" id="KW-0378">Hydrolase</keyword>
<reference evidence="3" key="2">
    <citation type="submission" date="2024-05" db="EMBL/GenBank/DDBJ databases">
        <authorList>
            <person name="Wolfe A."/>
        </authorList>
    </citation>
    <scope>NUCLEOTIDE SEQUENCE</scope>
    <source>
        <strain evidence="3">UMB1064</strain>
    </source>
</reference>